<evidence type="ECO:0000256" key="1">
    <source>
        <dbReference type="SAM" id="Phobius"/>
    </source>
</evidence>
<accession>A0A0K1P5W6</accession>
<feature type="transmembrane region" description="Helical" evidence="1">
    <location>
        <begin position="15"/>
        <end position="37"/>
    </location>
</feature>
<name>A0A0K1P5W6_9MOLU</name>
<proteinExistence type="predicted"/>
<evidence type="ECO:0000313" key="2">
    <source>
        <dbReference type="EMBL" id="AKU79708.1"/>
    </source>
</evidence>
<dbReference type="EMBL" id="CP012328">
    <property type="protein sequence ID" value="AKU79708.1"/>
    <property type="molecule type" value="Genomic_DNA"/>
</dbReference>
<dbReference type="KEGG" id="stur:STURON_00462"/>
<feature type="transmembrane region" description="Helical" evidence="1">
    <location>
        <begin position="49"/>
        <end position="71"/>
    </location>
</feature>
<evidence type="ECO:0008006" key="4">
    <source>
        <dbReference type="Google" id="ProtNLM"/>
    </source>
</evidence>
<sequence length="124" mass="14339">MNNEIKIVKSRTKKILIITIISLFFSIAGLIGFIFLYKDFRKMYLLAPLFLFLIFLICCILSLIGGLIFLFKNRKLDSLKKLKAKTALELGIFYFKILSIIEQFTNLSAKNASLNKGDEYEEKK</sequence>
<organism evidence="2 3">
    <name type="scientific">Spiroplasma turonicum</name>
    <dbReference type="NCBI Taxonomy" id="216946"/>
    <lineage>
        <taxon>Bacteria</taxon>
        <taxon>Bacillati</taxon>
        <taxon>Mycoplasmatota</taxon>
        <taxon>Mollicutes</taxon>
        <taxon>Entomoplasmatales</taxon>
        <taxon>Spiroplasmataceae</taxon>
        <taxon>Spiroplasma</taxon>
    </lineage>
</organism>
<keyword evidence="1" id="KW-0812">Transmembrane</keyword>
<dbReference type="RefSeq" id="WP_075048302.1">
    <property type="nucleotide sequence ID" value="NZ_CP012328.1"/>
</dbReference>
<dbReference type="Proteomes" id="UP000067243">
    <property type="component" value="Chromosome"/>
</dbReference>
<reference evidence="2 3" key="1">
    <citation type="journal article" date="2015" name="Genome Announc.">
        <title>Complete Genome Sequence of Spiroplasma turonicum Strain Tab4cT, a Parasite of a Horse Fly, Haematopota sp. (Diptera: Tabanidae).</title>
        <authorList>
            <person name="Davis R.E."/>
            <person name="Shao J."/>
            <person name="Zhao Y."/>
            <person name="Gasparich G.E."/>
            <person name="Gaynor B.J."/>
            <person name="Donofrio N."/>
        </authorList>
    </citation>
    <scope>NUCLEOTIDE SEQUENCE [LARGE SCALE GENOMIC DNA]</scope>
    <source>
        <strain evidence="2 3">Tab4c</strain>
    </source>
</reference>
<dbReference type="PATRIC" id="fig|216946.3.peg.464"/>
<dbReference type="STRING" id="216946.STURO_v1c04600"/>
<evidence type="ECO:0000313" key="3">
    <source>
        <dbReference type="Proteomes" id="UP000067243"/>
    </source>
</evidence>
<keyword evidence="3" id="KW-1185">Reference proteome</keyword>
<gene>
    <name evidence="2" type="ORF">STURON_00462</name>
</gene>
<dbReference type="AlphaFoldDB" id="A0A0K1P5W6"/>
<keyword evidence="1" id="KW-0472">Membrane</keyword>
<keyword evidence="1" id="KW-1133">Transmembrane helix</keyword>
<protein>
    <recommendedName>
        <fullName evidence="4">Transmembrane protein</fullName>
    </recommendedName>
</protein>